<evidence type="ECO:0000256" key="18">
    <source>
        <dbReference type="RuleBase" id="RU004175"/>
    </source>
</evidence>
<dbReference type="GO" id="GO:0008270">
    <property type="term" value="F:zinc ion binding"/>
    <property type="evidence" value="ECO:0007669"/>
    <property type="project" value="UniProtKB-UniRule"/>
</dbReference>
<evidence type="ECO:0000256" key="16">
    <source>
        <dbReference type="PIRSR" id="PIRSR000099-3"/>
    </source>
</evidence>
<dbReference type="Pfam" id="PF00815">
    <property type="entry name" value="Histidinol_dh"/>
    <property type="match status" value="1"/>
</dbReference>
<evidence type="ECO:0000256" key="2">
    <source>
        <dbReference type="ARBA" id="ARBA00004940"/>
    </source>
</evidence>
<keyword evidence="9 12" id="KW-0520">NAD</keyword>
<protein>
    <recommendedName>
        <fullName evidence="4 12">Histidinol dehydrogenase</fullName>
        <shortName evidence="12">HDH</shortName>
        <ecNumber evidence="4 12">1.1.1.23</ecNumber>
    </recommendedName>
</protein>
<dbReference type="NCBIfam" id="TIGR00069">
    <property type="entry name" value="hisD"/>
    <property type="match status" value="1"/>
</dbReference>
<feature type="binding site" evidence="12 16">
    <location>
        <position position="358"/>
    </location>
    <ligand>
        <name>substrate</name>
    </ligand>
</feature>
<feature type="binding site" evidence="12 15">
    <location>
        <position position="126"/>
    </location>
    <ligand>
        <name>NAD(+)</name>
        <dbReference type="ChEBI" id="CHEBI:57540"/>
    </ligand>
</feature>
<dbReference type="PIRSF" id="PIRSF000099">
    <property type="entry name" value="Histidinol_dh"/>
    <property type="match status" value="1"/>
</dbReference>
<organism evidence="19 20">
    <name type="scientific">Desulfofundulus thermosubterraneus DSM 16057</name>
    <dbReference type="NCBI Taxonomy" id="1121432"/>
    <lineage>
        <taxon>Bacteria</taxon>
        <taxon>Bacillati</taxon>
        <taxon>Bacillota</taxon>
        <taxon>Clostridia</taxon>
        <taxon>Eubacteriales</taxon>
        <taxon>Peptococcaceae</taxon>
        <taxon>Desulfofundulus</taxon>
    </lineage>
</organism>
<evidence type="ECO:0000256" key="15">
    <source>
        <dbReference type="PIRSR" id="PIRSR000099-2"/>
    </source>
</evidence>
<dbReference type="UniPathway" id="UPA00031">
    <property type="reaction ID" value="UER00014"/>
</dbReference>
<feature type="binding site" evidence="12 17">
    <location>
        <position position="256"/>
    </location>
    <ligand>
        <name>Zn(2+)</name>
        <dbReference type="ChEBI" id="CHEBI:29105"/>
    </ligand>
</feature>
<comment type="pathway">
    <text evidence="2 12">Amino-acid biosynthesis; L-histidine biosynthesis; L-histidine from 5-phospho-alpha-D-ribose 1-diphosphate: step 9/9.</text>
</comment>
<gene>
    <name evidence="12" type="primary">hisD</name>
    <name evidence="19" type="ORF">SAMN02745219_02428</name>
</gene>
<accession>A0A1M6IUS5</accession>
<dbReference type="OrthoDB" id="9805269at2"/>
<dbReference type="EMBL" id="FQZM01000031">
    <property type="protein sequence ID" value="SHJ38223.1"/>
    <property type="molecule type" value="Genomic_DNA"/>
</dbReference>
<dbReference type="FunFam" id="3.40.50.1980:FF:000001">
    <property type="entry name" value="Histidinol dehydrogenase"/>
    <property type="match status" value="1"/>
</dbReference>
<feature type="binding site" evidence="12 16">
    <location>
        <position position="256"/>
    </location>
    <ligand>
        <name>substrate</name>
    </ligand>
</feature>
<dbReference type="InterPro" id="IPR001692">
    <property type="entry name" value="Histidinol_DH_CS"/>
</dbReference>
<dbReference type="RefSeq" id="WP_072869949.1">
    <property type="nucleotide sequence ID" value="NZ_FQZM01000031.1"/>
</dbReference>
<dbReference type="Gene3D" id="1.20.5.1300">
    <property type="match status" value="1"/>
</dbReference>
<dbReference type="GO" id="GO:0051287">
    <property type="term" value="F:NAD binding"/>
    <property type="evidence" value="ECO:0007669"/>
    <property type="project" value="InterPro"/>
</dbReference>
<evidence type="ECO:0000256" key="13">
    <source>
        <dbReference type="PIRNR" id="PIRNR000099"/>
    </source>
</evidence>
<feature type="binding site" evidence="12 16">
    <location>
        <position position="259"/>
    </location>
    <ligand>
        <name>substrate</name>
    </ligand>
</feature>
<feature type="binding site" evidence="12 16">
    <location>
        <position position="412"/>
    </location>
    <ligand>
        <name>substrate</name>
    </ligand>
</feature>
<comment type="catalytic activity">
    <reaction evidence="11 12">
        <text>L-histidinol + 2 NAD(+) + H2O = L-histidine + 2 NADH + 3 H(+)</text>
        <dbReference type="Rhea" id="RHEA:20641"/>
        <dbReference type="ChEBI" id="CHEBI:15377"/>
        <dbReference type="ChEBI" id="CHEBI:15378"/>
        <dbReference type="ChEBI" id="CHEBI:57540"/>
        <dbReference type="ChEBI" id="CHEBI:57595"/>
        <dbReference type="ChEBI" id="CHEBI:57699"/>
        <dbReference type="ChEBI" id="CHEBI:57945"/>
        <dbReference type="EC" id="1.1.1.23"/>
    </reaction>
</comment>
<feature type="active site" description="Proton acceptor" evidence="12 14">
    <location>
        <position position="325"/>
    </location>
</feature>
<sequence length="435" mass="46729">MIRIICAGDLALEQLLARHPAGREEAAARVREILAGVRDGGDQALCRYTARFDGINLTPEELKVKPEEISEAKKQVKEDFLAALALAAENITAYHRHQLTNSWIEPGARGLLVGQLVRPLARVGVYVPGGTAAYPSSVLMNALPARVAGVKEIAMVTPPDREGKINPHTLVAADLAGVTEIYKVGGAQAIAALAYGTQTIRPVDKIVGPGNLYVTLAKQQVFGLVDIDMLAGPSEVLVIADDSADPRHVAADMLSQAEHDPLARALLLTPDSRLAQAVKEELERQLNDLPRREIAAGSLASYGAIILTRDIAQAVDLANRFAPEHLELVVRDPFSWLGRITAAGAVFLGPHAPEPLGDYLAGPSHVLPTGGTARFYSPLGVDTFLKRISVISCSREAFLEMAPHIIRLARVEGLDAHARAVEIRLDKSCRESEKS</sequence>
<feature type="binding site" evidence="12 16">
    <location>
        <position position="325"/>
    </location>
    <ligand>
        <name>substrate</name>
    </ligand>
</feature>
<dbReference type="HAMAP" id="MF_01024">
    <property type="entry name" value="HisD"/>
    <property type="match status" value="1"/>
</dbReference>
<dbReference type="SUPFAM" id="SSF53720">
    <property type="entry name" value="ALDH-like"/>
    <property type="match status" value="1"/>
</dbReference>
<keyword evidence="6 12" id="KW-0479">Metal-binding</keyword>
<dbReference type="CDD" id="cd06572">
    <property type="entry name" value="Histidinol_dh"/>
    <property type="match status" value="1"/>
</dbReference>
<dbReference type="STRING" id="1121432.SAMN02745219_02428"/>
<feature type="binding site" evidence="12 17">
    <location>
        <position position="417"/>
    </location>
    <ligand>
        <name>Zn(2+)</name>
        <dbReference type="ChEBI" id="CHEBI:29105"/>
    </ligand>
</feature>
<dbReference type="PANTHER" id="PTHR21256:SF2">
    <property type="entry name" value="HISTIDINE BIOSYNTHESIS TRIFUNCTIONAL PROTEIN"/>
    <property type="match status" value="1"/>
</dbReference>
<evidence type="ECO:0000256" key="4">
    <source>
        <dbReference type="ARBA" id="ARBA00012965"/>
    </source>
</evidence>
<feature type="binding site" evidence="12 17">
    <location>
        <position position="358"/>
    </location>
    <ligand>
        <name>Zn(2+)</name>
        <dbReference type="ChEBI" id="CHEBI:29105"/>
    </ligand>
</feature>
<feature type="binding site" evidence="12 16">
    <location>
        <position position="417"/>
    </location>
    <ligand>
        <name>substrate</name>
    </ligand>
</feature>
<evidence type="ECO:0000256" key="5">
    <source>
        <dbReference type="ARBA" id="ARBA00022605"/>
    </source>
</evidence>
<dbReference type="GO" id="GO:0005829">
    <property type="term" value="C:cytosol"/>
    <property type="evidence" value="ECO:0007669"/>
    <property type="project" value="TreeGrafter"/>
</dbReference>
<dbReference type="InterPro" id="IPR016161">
    <property type="entry name" value="Ald_DH/histidinol_DH"/>
</dbReference>
<dbReference type="GO" id="GO:0004399">
    <property type="term" value="F:histidinol dehydrogenase activity"/>
    <property type="evidence" value="ECO:0007669"/>
    <property type="project" value="UniProtKB-UniRule"/>
</dbReference>
<feature type="binding site" evidence="12 15">
    <location>
        <position position="188"/>
    </location>
    <ligand>
        <name>NAD(+)</name>
        <dbReference type="ChEBI" id="CHEBI:57540"/>
    </ligand>
</feature>
<evidence type="ECO:0000256" key="8">
    <source>
        <dbReference type="ARBA" id="ARBA00023002"/>
    </source>
</evidence>
<evidence type="ECO:0000256" key="11">
    <source>
        <dbReference type="ARBA" id="ARBA00049489"/>
    </source>
</evidence>
<comment type="cofactor">
    <cofactor evidence="12 17">
        <name>Zn(2+)</name>
        <dbReference type="ChEBI" id="CHEBI:29105"/>
    </cofactor>
    <text evidence="12 17">Binds 1 zinc ion per subunit.</text>
</comment>
<proteinExistence type="inferred from homology"/>
<evidence type="ECO:0000256" key="7">
    <source>
        <dbReference type="ARBA" id="ARBA00022833"/>
    </source>
</evidence>
<dbReference type="Proteomes" id="UP000184529">
    <property type="component" value="Unassembled WGS sequence"/>
</dbReference>
<feature type="binding site" evidence="12 15">
    <location>
        <position position="211"/>
    </location>
    <ligand>
        <name>NAD(+)</name>
        <dbReference type="ChEBI" id="CHEBI:57540"/>
    </ligand>
</feature>
<keyword evidence="10 12" id="KW-0368">Histidine biosynthesis</keyword>
<dbReference type="PANTHER" id="PTHR21256">
    <property type="entry name" value="HISTIDINOL DEHYDROGENASE HDH"/>
    <property type="match status" value="1"/>
</dbReference>
<keyword evidence="8 12" id="KW-0560">Oxidoreductase</keyword>
<dbReference type="FunFam" id="3.40.50.1980:FF:000026">
    <property type="entry name" value="Histidinol dehydrogenase"/>
    <property type="match status" value="1"/>
</dbReference>
<dbReference type="FunFam" id="1.20.5.1300:FF:000002">
    <property type="entry name" value="Histidinol dehydrogenase, chloroplastic"/>
    <property type="match status" value="1"/>
</dbReference>
<dbReference type="GO" id="GO:0000105">
    <property type="term" value="P:L-histidine biosynthetic process"/>
    <property type="evidence" value="ECO:0007669"/>
    <property type="project" value="UniProtKB-UniRule"/>
</dbReference>
<evidence type="ECO:0000256" key="1">
    <source>
        <dbReference type="ARBA" id="ARBA00003850"/>
    </source>
</evidence>
<dbReference type="InterPro" id="IPR012131">
    <property type="entry name" value="Hstdl_DH"/>
</dbReference>
<evidence type="ECO:0000256" key="9">
    <source>
        <dbReference type="ARBA" id="ARBA00023027"/>
    </source>
</evidence>
<evidence type="ECO:0000256" key="17">
    <source>
        <dbReference type="PIRSR" id="PIRSR000099-4"/>
    </source>
</evidence>
<keyword evidence="7 12" id="KW-0862">Zinc</keyword>
<keyword evidence="20" id="KW-1185">Reference proteome</keyword>
<dbReference type="EC" id="1.1.1.23" evidence="4 12"/>
<feature type="active site" description="Proton acceptor" evidence="12 14">
    <location>
        <position position="324"/>
    </location>
</feature>
<dbReference type="Gene3D" id="3.40.50.1980">
    <property type="entry name" value="Nitrogenase molybdenum iron protein domain"/>
    <property type="match status" value="2"/>
</dbReference>
<feature type="binding site" evidence="12 16">
    <location>
        <position position="234"/>
    </location>
    <ligand>
        <name>substrate</name>
    </ligand>
</feature>
<evidence type="ECO:0000256" key="14">
    <source>
        <dbReference type="PIRSR" id="PIRSR000099-1"/>
    </source>
</evidence>
<comment type="function">
    <text evidence="1 12">Catalyzes the sequential NAD-dependent oxidations of L-histidinol to L-histidinaldehyde and then to L-histidine.</text>
</comment>
<evidence type="ECO:0000256" key="10">
    <source>
        <dbReference type="ARBA" id="ARBA00023102"/>
    </source>
</evidence>
<evidence type="ECO:0000256" key="12">
    <source>
        <dbReference type="HAMAP-Rule" id="MF_01024"/>
    </source>
</evidence>
<dbReference type="AlphaFoldDB" id="A0A1M6IUS5"/>
<dbReference type="PRINTS" id="PR00083">
    <property type="entry name" value="HOLDHDRGNASE"/>
</dbReference>
<evidence type="ECO:0000313" key="19">
    <source>
        <dbReference type="EMBL" id="SHJ38223.1"/>
    </source>
</evidence>
<evidence type="ECO:0000256" key="6">
    <source>
        <dbReference type="ARBA" id="ARBA00022723"/>
    </source>
</evidence>
<keyword evidence="5 12" id="KW-0028">Amino-acid biosynthesis</keyword>
<evidence type="ECO:0000313" key="20">
    <source>
        <dbReference type="Proteomes" id="UP000184529"/>
    </source>
</evidence>
<reference evidence="20" key="1">
    <citation type="submission" date="2016-11" db="EMBL/GenBank/DDBJ databases">
        <authorList>
            <person name="Varghese N."/>
            <person name="Submissions S."/>
        </authorList>
    </citation>
    <scope>NUCLEOTIDE SEQUENCE [LARGE SCALE GENOMIC DNA]</scope>
    <source>
        <strain evidence="20">DSM 16057</strain>
    </source>
</reference>
<dbReference type="InterPro" id="IPR022695">
    <property type="entry name" value="Histidinol_DH_monofunct"/>
</dbReference>
<feature type="binding site" evidence="12 17">
    <location>
        <position position="259"/>
    </location>
    <ligand>
        <name>Zn(2+)</name>
        <dbReference type="ChEBI" id="CHEBI:29105"/>
    </ligand>
</feature>
<dbReference type="PROSITE" id="PS00611">
    <property type="entry name" value="HISOL_DEHYDROGENASE"/>
    <property type="match status" value="1"/>
</dbReference>
<comment type="similarity">
    <text evidence="3 12 13 18">Belongs to the histidinol dehydrogenase family.</text>
</comment>
<name>A0A1M6IUS5_9FIRM</name>
<evidence type="ECO:0000256" key="3">
    <source>
        <dbReference type="ARBA" id="ARBA00010178"/>
    </source>
</evidence>